<accession>A0ABN7AK99</accession>
<reference evidence="2 3" key="1">
    <citation type="submission" date="2023-09" db="EMBL/GenBank/DDBJ databases">
        <title>Nesidiocoris tenuis whole genome shotgun sequence.</title>
        <authorList>
            <person name="Shibata T."/>
            <person name="Shimoda M."/>
            <person name="Kobayashi T."/>
            <person name="Uehara T."/>
        </authorList>
    </citation>
    <scope>NUCLEOTIDE SEQUENCE [LARGE SCALE GENOMIC DNA]</scope>
    <source>
        <strain evidence="2 3">Japan</strain>
    </source>
</reference>
<dbReference type="Proteomes" id="UP001307889">
    <property type="component" value="Chromosome 3"/>
</dbReference>
<protein>
    <submittedName>
        <fullName evidence="2">Uncharacterized protein</fullName>
    </submittedName>
</protein>
<feature type="compositionally biased region" description="Polar residues" evidence="1">
    <location>
        <begin position="1"/>
        <end position="17"/>
    </location>
</feature>
<proteinExistence type="predicted"/>
<organism evidence="2 3">
    <name type="scientific">Nesidiocoris tenuis</name>
    <dbReference type="NCBI Taxonomy" id="355587"/>
    <lineage>
        <taxon>Eukaryota</taxon>
        <taxon>Metazoa</taxon>
        <taxon>Ecdysozoa</taxon>
        <taxon>Arthropoda</taxon>
        <taxon>Hexapoda</taxon>
        <taxon>Insecta</taxon>
        <taxon>Pterygota</taxon>
        <taxon>Neoptera</taxon>
        <taxon>Paraneoptera</taxon>
        <taxon>Hemiptera</taxon>
        <taxon>Heteroptera</taxon>
        <taxon>Panheteroptera</taxon>
        <taxon>Cimicomorpha</taxon>
        <taxon>Miridae</taxon>
        <taxon>Dicyphina</taxon>
        <taxon>Nesidiocoris</taxon>
    </lineage>
</organism>
<dbReference type="EMBL" id="AP028911">
    <property type="protein sequence ID" value="BES91712.1"/>
    <property type="molecule type" value="Genomic_DNA"/>
</dbReference>
<evidence type="ECO:0000313" key="2">
    <source>
        <dbReference type="EMBL" id="BES91712.1"/>
    </source>
</evidence>
<name>A0ABN7AK99_9HEMI</name>
<feature type="region of interest" description="Disordered" evidence="1">
    <location>
        <begin position="1"/>
        <end position="91"/>
    </location>
</feature>
<gene>
    <name evidence="2" type="ORF">NTJ_04521</name>
</gene>
<evidence type="ECO:0000256" key="1">
    <source>
        <dbReference type="SAM" id="MobiDB-lite"/>
    </source>
</evidence>
<evidence type="ECO:0000313" key="3">
    <source>
        <dbReference type="Proteomes" id="UP001307889"/>
    </source>
</evidence>
<keyword evidence="3" id="KW-1185">Reference proteome</keyword>
<sequence>MSNGCSSSRMDSTAQNERSAEAKHQPLNLSEAHRSLTLRSVAGEGYVPLRQGKDREQQESGGSSSGSSPPRRFSTPLPRDGGGSPKRFPVL</sequence>